<dbReference type="AlphaFoldDB" id="A0A2S2PUJ1"/>
<evidence type="ECO:0000313" key="1">
    <source>
        <dbReference type="EMBL" id="MBY33151.1"/>
    </source>
</evidence>
<accession>A0A2S2PUJ1</accession>
<protein>
    <recommendedName>
        <fullName evidence="2">Protein FAR1-RELATED SEQUENCE</fullName>
    </recommendedName>
</protein>
<proteinExistence type="predicted"/>
<organism evidence="1">
    <name type="scientific">Schizaphis graminum</name>
    <name type="common">Green bug aphid</name>
    <dbReference type="NCBI Taxonomy" id="13262"/>
    <lineage>
        <taxon>Eukaryota</taxon>
        <taxon>Metazoa</taxon>
        <taxon>Ecdysozoa</taxon>
        <taxon>Arthropoda</taxon>
        <taxon>Hexapoda</taxon>
        <taxon>Insecta</taxon>
        <taxon>Pterygota</taxon>
        <taxon>Neoptera</taxon>
        <taxon>Paraneoptera</taxon>
        <taxon>Hemiptera</taxon>
        <taxon>Sternorrhyncha</taxon>
        <taxon>Aphidomorpha</taxon>
        <taxon>Aphidoidea</taxon>
        <taxon>Aphididae</taxon>
        <taxon>Aphidini</taxon>
        <taxon>Schizaphis</taxon>
    </lineage>
</organism>
<evidence type="ECO:0008006" key="2">
    <source>
        <dbReference type="Google" id="ProtNLM"/>
    </source>
</evidence>
<gene>
    <name evidence="1" type="ORF">g.42876</name>
</gene>
<dbReference type="PANTHER" id="PTHR31569:SF4">
    <property type="entry name" value="SWIM-TYPE DOMAIN-CONTAINING PROTEIN"/>
    <property type="match status" value="1"/>
</dbReference>
<name>A0A2S2PUJ1_SCHGA</name>
<reference evidence="1" key="1">
    <citation type="submission" date="2018-04" db="EMBL/GenBank/DDBJ databases">
        <title>Transcriptome of Schizaphis graminum biotype I.</title>
        <authorList>
            <person name="Scully E.D."/>
            <person name="Geib S.M."/>
            <person name="Palmer N.A."/>
            <person name="Koch K."/>
            <person name="Bradshaw J."/>
            <person name="Heng-Moss T."/>
            <person name="Sarath G."/>
        </authorList>
    </citation>
    <scope>NUCLEOTIDE SEQUENCE</scope>
</reference>
<dbReference type="InterPro" id="IPR052579">
    <property type="entry name" value="Zinc_finger_SWIM"/>
</dbReference>
<sequence length="141" mass="16769">MYQHLQAMAPESVMEYYNKNWHAIRNEWVMGMTFNTGNFMNKTNNRLESFNGKLKSVISTFSTLEDFVEKLFIVLDCVRLERDKNAIQLVQKQPTQTNSTPELQQFYRLLTPYAFNLNVQLKLMFLRKQQKITVLVFFITQ</sequence>
<dbReference type="PANTHER" id="PTHR31569">
    <property type="entry name" value="SWIM-TYPE DOMAIN-CONTAINING PROTEIN"/>
    <property type="match status" value="1"/>
</dbReference>
<dbReference type="EMBL" id="GGMR01020532">
    <property type="protein sequence ID" value="MBY33151.1"/>
    <property type="molecule type" value="Transcribed_RNA"/>
</dbReference>